<dbReference type="GO" id="GO:0003677">
    <property type="term" value="F:DNA binding"/>
    <property type="evidence" value="ECO:0007669"/>
    <property type="project" value="UniProtKB-UniRule"/>
</dbReference>
<dbReference type="RefSeq" id="WP_091914518.1">
    <property type="nucleotide sequence ID" value="NZ_FOIQ01000001.1"/>
</dbReference>
<protein>
    <submittedName>
        <fullName evidence="4">Transcriptional regulator, TetR family</fullName>
    </submittedName>
</protein>
<accession>A0A1I0MEP8</accession>
<evidence type="ECO:0000256" key="2">
    <source>
        <dbReference type="PROSITE-ProRule" id="PRU00335"/>
    </source>
</evidence>
<dbReference type="SUPFAM" id="SSF46689">
    <property type="entry name" value="Homeodomain-like"/>
    <property type="match status" value="1"/>
</dbReference>
<sequence length="210" mass="25126">MQIKKEYTREQIVTVAKGVFLKKGFAKTSMRDIAKGCGIGVSNIYNYFNSKDELFRHIVTPLTTEMERMMHDHHNVKDHEQFLQYTRDENDEMMMNHVQEYLSLINNHRDELKLILYKSQGSTLETYIDVYTEACTKEVLKFMKAFKHSYPDFRVDLSPFTYHVHMVWMFNFISEVIKHDLKPREMKKAIEDYIQFEFSGWRAIMNPNNI</sequence>
<dbReference type="PRINTS" id="PR00455">
    <property type="entry name" value="HTHTETR"/>
</dbReference>
<dbReference type="Proteomes" id="UP000199373">
    <property type="component" value="Unassembled WGS sequence"/>
</dbReference>
<dbReference type="Gene3D" id="1.10.357.10">
    <property type="entry name" value="Tetracycline Repressor, domain 2"/>
    <property type="match status" value="1"/>
</dbReference>
<dbReference type="PANTHER" id="PTHR43479:SF11">
    <property type="entry name" value="ACREF_ENVCD OPERON REPRESSOR-RELATED"/>
    <property type="match status" value="1"/>
</dbReference>
<gene>
    <name evidence="4" type="ORF">SAMN04487850_0534</name>
</gene>
<dbReference type="Pfam" id="PF00440">
    <property type="entry name" value="TetR_N"/>
    <property type="match status" value="1"/>
</dbReference>
<dbReference type="PROSITE" id="PS50977">
    <property type="entry name" value="HTH_TETR_2"/>
    <property type="match status" value="1"/>
</dbReference>
<dbReference type="EMBL" id="FOIQ01000001">
    <property type="protein sequence ID" value="SEV85931.1"/>
    <property type="molecule type" value="Genomic_DNA"/>
</dbReference>
<dbReference type="PANTHER" id="PTHR43479">
    <property type="entry name" value="ACREF/ENVCD OPERON REPRESSOR-RELATED"/>
    <property type="match status" value="1"/>
</dbReference>
<proteinExistence type="predicted"/>
<name>A0A1I0MEP8_9BACT</name>
<dbReference type="InterPro" id="IPR009057">
    <property type="entry name" value="Homeodomain-like_sf"/>
</dbReference>
<feature type="DNA-binding region" description="H-T-H motif" evidence="2">
    <location>
        <begin position="29"/>
        <end position="48"/>
    </location>
</feature>
<feature type="domain" description="HTH tetR-type" evidence="3">
    <location>
        <begin position="6"/>
        <end position="66"/>
    </location>
</feature>
<evidence type="ECO:0000313" key="4">
    <source>
        <dbReference type="EMBL" id="SEV85931.1"/>
    </source>
</evidence>
<reference evidence="4 5" key="1">
    <citation type="submission" date="2016-10" db="EMBL/GenBank/DDBJ databases">
        <authorList>
            <person name="de Groot N.N."/>
        </authorList>
    </citation>
    <scope>NUCLEOTIDE SEQUENCE [LARGE SCALE GENOMIC DNA]</scope>
    <source>
        <strain evidence="4 5">TC2-24</strain>
    </source>
</reference>
<evidence type="ECO:0000313" key="5">
    <source>
        <dbReference type="Proteomes" id="UP000199373"/>
    </source>
</evidence>
<organism evidence="4 5">
    <name type="scientific">Prevotella aff. ruminicola Tc2-24</name>
    <dbReference type="NCBI Taxonomy" id="81582"/>
    <lineage>
        <taxon>Bacteria</taxon>
        <taxon>Pseudomonadati</taxon>
        <taxon>Bacteroidota</taxon>
        <taxon>Bacteroidia</taxon>
        <taxon>Bacteroidales</taxon>
        <taxon>Prevotellaceae</taxon>
        <taxon>Prevotella</taxon>
    </lineage>
</organism>
<keyword evidence="1 2" id="KW-0238">DNA-binding</keyword>
<dbReference type="AlphaFoldDB" id="A0A1I0MEP8"/>
<evidence type="ECO:0000259" key="3">
    <source>
        <dbReference type="PROSITE" id="PS50977"/>
    </source>
</evidence>
<evidence type="ECO:0000256" key="1">
    <source>
        <dbReference type="ARBA" id="ARBA00023125"/>
    </source>
</evidence>
<keyword evidence="5" id="KW-1185">Reference proteome</keyword>
<dbReference type="InterPro" id="IPR001647">
    <property type="entry name" value="HTH_TetR"/>
</dbReference>
<dbReference type="InterPro" id="IPR050624">
    <property type="entry name" value="HTH-type_Tx_Regulator"/>
</dbReference>